<evidence type="ECO:0000256" key="11">
    <source>
        <dbReference type="SAM" id="SignalP"/>
    </source>
</evidence>
<evidence type="ECO:0000256" key="7">
    <source>
        <dbReference type="ARBA" id="ARBA00022989"/>
    </source>
</evidence>
<feature type="chain" id="PRO_5025452623" description="Protein BIG1" evidence="11">
    <location>
        <begin position="20"/>
        <end position="298"/>
    </location>
</feature>
<evidence type="ECO:0000256" key="9">
    <source>
        <dbReference type="ARBA" id="ARBA00023316"/>
    </source>
</evidence>
<organism evidence="13 14">
    <name type="scientific">Pseudovirgaria hyperparasitica</name>
    <dbReference type="NCBI Taxonomy" id="470096"/>
    <lineage>
        <taxon>Eukaryota</taxon>
        <taxon>Fungi</taxon>
        <taxon>Dikarya</taxon>
        <taxon>Ascomycota</taxon>
        <taxon>Pezizomycotina</taxon>
        <taxon>Dothideomycetes</taxon>
        <taxon>Dothideomycetes incertae sedis</taxon>
        <taxon>Acrospermales</taxon>
        <taxon>Acrospermaceae</taxon>
        <taxon>Pseudovirgaria</taxon>
    </lineage>
</organism>
<dbReference type="InterPro" id="IPR046756">
    <property type="entry name" value="VAS1/VOA1_TM"/>
</dbReference>
<dbReference type="AlphaFoldDB" id="A0A6A6WC04"/>
<comment type="similarity">
    <text evidence="2">Belongs to the BIG1 family.</text>
</comment>
<dbReference type="RefSeq" id="XP_033601827.1">
    <property type="nucleotide sequence ID" value="XM_033748158.1"/>
</dbReference>
<feature type="domain" description="V-type proton ATPase subunit S1/VOA1 transmembrane" evidence="12">
    <location>
        <begin position="249"/>
        <end position="287"/>
    </location>
</feature>
<evidence type="ECO:0000256" key="1">
    <source>
        <dbReference type="ARBA" id="ARBA00004115"/>
    </source>
</evidence>
<name>A0A6A6WC04_9PEZI</name>
<evidence type="ECO:0000256" key="4">
    <source>
        <dbReference type="ARBA" id="ARBA00022692"/>
    </source>
</evidence>
<evidence type="ECO:0000256" key="5">
    <source>
        <dbReference type="ARBA" id="ARBA00022729"/>
    </source>
</evidence>
<reference evidence="13" key="1">
    <citation type="journal article" date="2020" name="Stud. Mycol.">
        <title>101 Dothideomycetes genomes: a test case for predicting lifestyles and emergence of pathogens.</title>
        <authorList>
            <person name="Haridas S."/>
            <person name="Albert R."/>
            <person name="Binder M."/>
            <person name="Bloem J."/>
            <person name="Labutti K."/>
            <person name="Salamov A."/>
            <person name="Andreopoulos B."/>
            <person name="Baker S."/>
            <person name="Barry K."/>
            <person name="Bills G."/>
            <person name="Bluhm B."/>
            <person name="Cannon C."/>
            <person name="Castanera R."/>
            <person name="Culley D."/>
            <person name="Daum C."/>
            <person name="Ezra D."/>
            <person name="Gonzalez J."/>
            <person name="Henrissat B."/>
            <person name="Kuo A."/>
            <person name="Liang C."/>
            <person name="Lipzen A."/>
            <person name="Lutzoni F."/>
            <person name="Magnuson J."/>
            <person name="Mondo S."/>
            <person name="Nolan M."/>
            <person name="Ohm R."/>
            <person name="Pangilinan J."/>
            <person name="Park H.-J."/>
            <person name="Ramirez L."/>
            <person name="Alfaro M."/>
            <person name="Sun H."/>
            <person name="Tritt A."/>
            <person name="Yoshinaga Y."/>
            <person name="Zwiers L.-H."/>
            <person name="Turgeon B."/>
            <person name="Goodwin S."/>
            <person name="Spatafora J."/>
            <person name="Crous P."/>
            <person name="Grigoriev I."/>
        </authorList>
    </citation>
    <scope>NUCLEOTIDE SEQUENCE</scope>
    <source>
        <strain evidence="13">CBS 121739</strain>
    </source>
</reference>
<protein>
    <recommendedName>
        <fullName evidence="3">Protein BIG1</fullName>
    </recommendedName>
</protein>
<dbReference type="GeneID" id="54489212"/>
<keyword evidence="14" id="KW-1185">Reference proteome</keyword>
<evidence type="ECO:0000259" key="12">
    <source>
        <dbReference type="Pfam" id="PF20520"/>
    </source>
</evidence>
<dbReference type="PANTHER" id="PTHR28285:SF1">
    <property type="entry name" value="PROTEIN BIG1"/>
    <property type="match status" value="1"/>
</dbReference>
<dbReference type="EMBL" id="ML996570">
    <property type="protein sequence ID" value="KAF2759376.1"/>
    <property type="molecule type" value="Genomic_DNA"/>
</dbReference>
<evidence type="ECO:0000313" key="13">
    <source>
        <dbReference type="EMBL" id="KAF2759376.1"/>
    </source>
</evidence>
<sequence>MGLLRLGAFTLSSLALAFAFQDTSPLFLFSTSKELDGFETRVPQLTTESHVTAQVQNVLKGCTTKSYVVVSQPNVRTADYASAAAAPYLQRYVARDNKKIVSSTTIPEVVGGTDAEVMTTYLKKQCGASVTEVNAADGYISLADNYPRVIKVQFMNLAQYPEERMASLKQNDIFLDAVIQSLHDEANFTVIYTTTPPPRTDDPGLSQQEHVYGQYEMDDGMSALHVELKRDLGIRTSNDSLPLFEKYMFLSPGIFMGFIAILPLFLLAYVGVSAVAGLEVSYFAFSKEMGPAAQKKQQ</sequence>
<evidence type="ECO:0000256" key="10">
    <source>
        <dbReference type="SAM" id="Phobius"/>
    </source>
</evidence>
<dbReference type="GO" id="GO:0005789">
    <property type="term" value="C:endoplasmic reticulum membrane"/>
    <property type="evidence" value="ECO:0007669"/>
    <property type="project" value="UniProtKB-SubCell"/>
</dbReference>
<evidence type="ECO:0000313" key="14">
    <source>
        <dbReference type="Proteomes" id="UP000799437"/>
    </source>
</evidence>
<dbReference type="OrthoDB" id="9985059at2759"/>
<keyword evidence="5 11" id="KW-0732">Signal</keyword>
<dbReference type="Pfam" id="PF20520">
    <property type="entry name" value="Ac45-VOA1_TM"/>
    <property type="match status" value="1"/>
</dbReference>
<dbReference type="GO" id="GO:0009272">
    <property type="term" value="P:fungal-type cell wall biogenesis"/>
    <property type="evidence" value="ECO:0007669"/>
    <property type="project" value="TreeGrafter"/>
</dbReference>
<feature type="transmembrane region" description="Helical" evidence="10">
    <location>
        <begin position="254"/>
        <end position="285"/>
    </location>
</feature>
<evidence type="ECO:0000256" key="6">
    <source>
        <dbReference type="ARBA" id="ARBA00022824"/>
    </source>
</evidence>
<proteinExistence type="inferred from homology"/>
<dbReference type="InterPro" id="IPR037654">
    <property type="entry name" value="Big1"/>
</dbReference>
<dbReference type="Proteomes" id="UP000799437">
    <property type="component" value="Unassembled WGS sequence"/>
</dbReference>
<dbReference type="GO" id="GO:0006078">
    <property type="term" value="P:(1-&gt;6)-beta-D-glucan biosynthetic process"/>
    <property type="evidence" value="ECO:0007669"/>
    <property type="project" value="TreeGrafter"/>
</dbReference>
<gene>
    <name evidence="13" type="ORF">EJ05DRAFT_510202</name>
</gene>
<dbReference type="PANTHER" id="PTHR28285">
    <property type="entry name" value="PROTEIN BIG1"/>
    <property type="match status" value="1"/>
</dbReference>
<evidence type="ECO:0000256" key="3">
    <source>
        <dbReference type="ARBA" id="ARBA00022089"/>
    </source>
</evidence>
<keyword evidence="7 10" id="KW-1133">Transmembrane helix</keyword>
<keyword evidence="6" id="KW-0256">Endoplasmic reticulum</keyword>
<evidence type="ECO:0000256" key="2">
    <source>
        <dbReference type="ARBA" id="ARBA00008203"/>
    </source>
</evidence>
<comment type="subcellular location">
    <subcellularLocation>
        <location evidence="1">Endoplasmic reticulum membrane</location>
        <topology evidence="1">Single-pass type I membrane protein</topology>
    </subcellularLocation>
</comment>
<keyword evidence="8 10" id="KW-0472">Membrane</keyword>
<dbReference type="GO" id="GO:0071555">
    <property type="term" value="P:cell wall organization"/>
    <property type="evidence" value="ECO:0007669"/>
    <property type="project" value="UniProtKB-KW"/>
</dbReference>
<feature type="signal peptide" evidence="11">
    <location>
        <begin position="1"/>
        <end position="19"/>
    </location>
</feature>
<accession>A0A6A6WC04</accession>
<keyword evidence="9" id="KW-0961">Cell wall biogenesis/degradation</keyword>
<evidence type="ECO:0000256" key="8">
    <source>
        <dbReference type="ARBA" id="ARBA00023136"/>
    </source>
</evidence>
<keyword evidence="4 10" id="KW-0812">Transmembrane</keyword>